<evidence type="ECO:0000256" key="1">
    <source>
        <dbReference type="SAM" id="MobiDB-lite"/>
    </source>
</evidence>
<feature type="compositionally biased region" description="Basic and acidic residues" evidence="1">
    <location>
        <begin position="22"/>
        <end position="44"/>
    </location>
</feature>
<proteinExistence type="predicted"/>
<accession>A0A7J6DLR7</accession>
<sequence>MTKTEARTTTAMDPTTPKRRRFELVKEHQQENQRSPKESLKENQRSMMEMRLGHQRLPVKEMEQSLELRRSQMEQERPLWSAIEPEQEKSSLVFVLREKEPGIVRRWRLLALLPLLQPKQSLHEPFLEREKLRV</sequence>
<keyword evidence="3" id="KW-1185">Reference proteome</keyword>
<protein>
    <submittedName>
        <fullName evidence="2">Uncharacterized protein</fullName>
    </submittedName>
</protein>
<evidence type="ECO:0000313" key="3">
    <source>
        <dbReference type="Proteomes" id="UP000583929"/>
    </source>
</evidence>
<evidence type="ECO:0000313" key="2">
    <source>
        <dbReference type="EMBL" id="KAF4346589.1"/>
    </source>
</evidence>
<dbReference type="EMBL" id="JAATIQ010000963">
    <property type="protein sequence ID" value="KAF4346589.1"/>
    <property type="molecule type" value="Genomic_DNA"/>
</dbReference>
<organism evidence="2 3">
    <name type="scientific">Cannabis sativa</name>
    <name type="common">Hemp</name>
    <name type="synonym">Marijuana</name>
    <dbReference type="NCBI Taxonomy" id="3483"/>
    <lineage>
        <taxon>Eukaryota</taxon>
        <taxon>Viridiplantae</taxon>
        <taxon>Streptophyta</taxon>
        <taxon>Embryophyta</taxon>
        <taxon>Tracheophyta</taxon>
        <taxon>Spermatophyta</taxon>
        <taxon>Magnoliopsida</taxon>
        <taxon>eudicotyledons</taxon>
        <taxon>Gunneridae</taxon>
        <taxon>Pentapetalae</taxon>
        <taxon>rosids</taxon>
        <taxon>fabids</taxon>
        <taxon>Rosales</taxon>
        <taxon>Cannabaceae</taxon>
        <taxon>Cannabis</taxon>
    </lineage>
</organism>
<comment type="caution">
    <text evidence="2">The sequence shown here is derived from an EMBL/GenBank/DDBJ whole genome shotgun (WGS) entry which is preliminary data.</text>
</comment>
<dbReference type="Proteomes" id="UP000583929">
    <property type="component" value="Unassembled WGS sequence"/>
</dbReference>
<reference evidence="2 3" key="1">
    <citation type="journal article" date="2020" name="bioRxiv">
        <title>Sequence and annotation of 42 cannabis genomes reveals extensive copy number variation in cannabinoid synthesis and pathogen resistance genes.</title>
        <authorList>
            <person name="Mckernan K.J."/>
            <person name="Helbert Y."/>
            <person name="Kane L.T."/>
            <person name="Ebling H."/>
            <person name="Zhang L."/>
            <person name="Liu B."/>
            <person name="Eaton Z."/>
            <person name="Mclaughlin S."/>
            <person name="Kingan S."/>
            <person name="Baybayan P."/>
            <person name="Concepcion G."/>
            <person name="Jordan M."/>
            <person name="Riva A."/>
            <person name="Barbazuk W."/>
            <person name="Harkins T."/>
        </authorList>
    </citation>
    <scope>NUCLEOTIDE SEQUENCE [LARGE SCALE GENOMIC DNA]</scope>
    <source>
        <strain evidence="3">cv. Jamaican Lion 4</strain>
        <tissue evidence="2">Leaf</tissue>
    </source>
</reference>
<feature type="region of interest" description="Disordered" evidence="1">
    <location>
        <begin position="1"/>
        <end position="44"/>
    </location>
</feature>
<gene>
    <name evidence="2" type="ORF">G4B88_022256</name>
</gene>
<dbReference type="AlphaFoldDB" id="A0A7J6DLR7"/>
<name>A0A7J6DLR7_CANSA</name>